<reference evidence="6 7" key="1">
    <citation type="submission" date="2014-03" db="EMBL/GenBank/DDBJ databases">
        <title>Bradyrhizobium valentinum sp. nov., isolated from effective nodules of Lupinus mariae-josephae, a lupine endemic of basic-lime soils in Eastern Spain.</title>
        <authorList>
            <person name="Duran D."/>
            <person name="Rey L."/>
            <person name="Navarro A."/>
            <person name="Busquets A."/>
            <person name="Imperial J."/>
            <person name="Ruiz-Argueso T."/>
        </authorList>
    </citation>
    <scope>NUCLEOTIDE SEQUENCE [LARGE SCALE GENOMIC DNA]</scope>
    <source>
        <strain evidence="6 7">PAC68</strain>
    </source>
</reference>
<dbReference type="GO" id="GO:0048038">
    <property type="term" value="F:quinone binding"/>
    <property type="evidence" value="ECO:0007669"/>
    <property type="project" value="InterPro"/>
</dbReference>
<dbReference type="STRING" id="280332.CQ12_17040"/>
<dbReference type="SUPFAM" id="SSF50998">
    <property type="entry name" value="Quinoprotein alcohol dehydrogenase-like"/>
    <property type="match status" value="1"/>
</dbReference>
<comment type="caution">
    <text evidence="6">The sequence shown here is derived from an EMBL/GenBank/DDBJ whole genome shotgun (WGS) entry which is preliminary data.</text>
</comment>
<dbReference type="InterPro" id="IPR011047">
    <property type="entry name" value="Quinoprotein_ADH-like_sf"/>
</dbReference>
<dbReference type="InterPro" id="IPR002372">
    <property type="entry name" value="PQQ_rpt_dom"/>
</dbReference>
<dbReference type="Gene3D" id="2.140.10.10">
    <property type="entry name" value="Quinoprotein alcohol dehydrogenase-like superfamily"/>
    <property type="match status" value="2"/>
</dbReference>
<gene>
    <name evidence="6" type="ORF">CQ12_17040</name>
</gene>
<organism evidence="6 7">
    <name type="scientific">Bradyrhizobium jicamae</name>
    <dbReference type="NCBI Taxonomy" id="280332"/>
    <lineage>
        <taxon>Bacteria</taxon>
        <taxon>Pseudomonadati</taxon>
        <taxon>Pseudomonadota</taxon>
        <taxon>Alphaproteobacteria</taxon>
        <taxon>Hyphomicrobiales</taxon>
        <taxon>Nitrobacteraceae</taxon>
        <taxon>Bradyrhizobium</taxon>
    </lineage>
</organism>
<comment type="similarity">
    <text evidence="2">Belongs to the bacterial PQQ dehydrogenase family.</text>
</comment>
<sequence>MRNPVCLFAVVIAIFGAGNLLPASAWEHWGGDRGGSRFSPLKQITPDNVGNLVRAWEFSTGDLDRRAPEVMKRTKFQATPLLVEDSLIFCSPFNEVIALDPGSGAQKWRYDPKILTNQRPANRYNCRGVAYWVDGKAPETAACRARIFMGTNDARVIALDARTGIPCADFGANGEVRLDIGMSLEWPGEFQITSAPVIAGDTVIVGSAIADNRRAEAPPGTVRAFDPRTGQSRWSFDPLLHDGVTAGHANVWAPMSVDEARGLVFLPTSSPSPDFWGGKRPGNNDYANSVVALRAETGERVWSYQTVHHDVWDYDLPAQPTLARIDTGEGQRDVVIQPTKQGFVFVLDRDTGKPIWPVEERSVPQGGAEGEQLSPTQPFPTHVPALLPQRISADDVFGFIPFWDGEACRAKVAAARNDGLYTPPSTQGSVVYPMTGGGVNWGGAAFDPVNQILYANTTRAIHIVKLLPRATVADGFNPPPGHDFGRQLGTPFAMTRAVALSPLGLLCNKPPWGEMVAVDLKAGKILWRSRVGTTEDRAPLGIAFRFGTPLGSGVAITAGGLVFSGAMDAYLRAFDARSGQELWQGRLPVPGVANPMTYLWKGEQYVAIGAGGHSESGTTIGDSVVAFRLARPGETPSLMSRTIDRPGGRFSAGAAAAAVVVLLTAMLAWRWRRNRKLRKQPHAQ</sequence>
<dbReference type="GO" id="GO:0016020">
    <property type="term" value="C:membrane"/>
    <property type="evidence" value="ECO:0007669"/>
    <property type="project" value="InterPro"/>
</dbReference>
<dbReference type="RefSeq" id="WP_057838824.1">
    <property type="nucleotide sequence ID" value="NZ_LLXZ01000177.1"/>
</dbReference>
<evidence type="ECO:0000256" key="4">
    <source>
        <dbReference type="SAM" id="Phobius"/>
    </source>
</evidence>
<keyword evidence="4" id="KW-0472">Membrane</keyword>
<evidence type="ECO:0000256" key="1">
    <source>
        <dbReference type="ARBA" id="ARBA00001931"/>
    </source>
</evidence>
<comment type="cofactor">
    <cofactor evidence="1">
        <name>pyrroloquinoline quinone</name>
        <dbReference type="ChEBI" id="CHEBI:58442"/>
    </cofactor>
</comment>
<keyword evidence="4" id="KW-1133">Transmembrane helix</keyword>
<proteinExistence type="inferred from homology"/>
<feature type="domain" description="Pyrrolo-quinoline quinone repeat" evidence="5">
    <location>
        <begin position="26"/>
        <end position="606"/>
    </location>
</feature>
<dbReference type="InterPro" id="IPR017511">
    <property type="entry name" value="PQQ_mDH"/>
</dbReference>
<keyword evidence="4" id="KW-0812">Transmembrane</keyword>
<name>A0A0R3L1U5_9BRAD</name>
<dbReference type="PANTHER" id="PTHR32303:SF4">
    <property type="entry name" value="QUINOPROTEIN GLUCOSE DEHYDROGENASE"/>
    <property type="match status" value="1"/>
</dbReference>
<evidence type="ECO:0000256" key="3">
    <source>
        <dbReference type="ARBA" id="ARBA00023002"/>
    </source>
</evidence>
<dbReference type="SMART" id="SM00564">
    <property type="entry name" value="PQQ"/>
    <property type="match status" value="6"/>
</dbReference>
<evidence type="ECO:0000256" key="2">
    <source>
        <dbReference type="ARBA" id="ARBA00008156"/>
    </source>
</evidence>
<feature type="transmembrane region" description="Helical" evidence="4">
    <location>
        <begin position="650"/>
        <end position="669"/>
    </location>
</feature>
<keyword evidence="3" id="KW-0560">Oxidoreductase</keyword>
<dbReference type="CDD" id="cd10280">
    <property type="entry name" value="PQQ_mGDH"/>
    <property type="match status" value="1"/>
</dbReference>
<accession>A0A0R3L1U5</accession>
<dbReference type="PANTHER" id="PTHR32303">
    <property type="entry name" value="QUINOPROTEIN ALCOHOL DEHYDROGENASE (CYTOCHROME C)"/>
    <property type="match status" value="1"/>
</dbReference>
<keyword evidence="7" id="KW-1185">Reference proteome</keyword>
<evidence type="ECO:0000313" key="6">
    <source>
        <dbReference type="EMBL" id="KRQ99668.1"/>
    </source>
</evidence>
<dbReference type="Proteomes" id="UP000050863">
    <property type="component" value="Unassembled WGS sequence"/>
</dbReference>
<protein>
    <submittedName>
        <fullName evidence="6">Quinoprotein glucose dehydrogenase</fullName>
    </submittedName>
</protein>
<dbReference type="InterPro" id="IPR018391">
    <property type="entry name" value="PQQ_b-propeller_rpt"/>
</dbReference>
<dbReference type="OrthoDB" id="9794322at2"/>
<evidence type="ECO:0000313" key="7">
    <source>
        <dbReference type="Proteomes" id="UP000050863"/>
    </source>
</evidence>
<dbReference type="Pfam" id="PF01011">
    <property type="entry name" value="PQQ"/>
    <property type="match status" value="1"/>
</dbReference>
<evidence type="ECO:0000259" key="5">
    <source>
        <dbReference type="Pfam" id="PF01011"/>
    </source>
</evidence>
<dbReference type="AlphaFoldDB" id="A0A0R3L1U5"/>
<dbReference type="GO" id="GO:0008876">
    <property type="term" value="F:quinoprotein glucose dehydrogenase activity"/>
    <property type="evidence" value="ECO:0007669"/>
    <property type="project" value="TreeGrafter"/>
</dbReference>
<dbReference type="EMBL" id="LLXZ01000177">
    <property type="protein sequence ID" value="KRQ99668.1"/>
    <property type="molecule type" value="Genomic_DNA"/>
</dbReference>